<comment type="subcellular location">
    <subcellularLocation>
        <location evidence="1">Cell membrane</location>
    </subcellularLocation>
</comment>
<evidence type="ECO:0000256" key="7">
    <source>
        <dbReference type="ARBA" id="ARBA00022729"/>
    </source>
</evidence>
<dbReference type="EMBL" id="DS571234">
    <property type="protein sequence ID" value="EAL47515.2"/>
    <property type="molecule type" value="Genomic_DNA"/>
</dbReference>
<accession>A0A175JPQ6</accession>
<proteinExistence type="inferred from homology"/>
<evidence type="ECO:0000256" key="8">
    <source>
        <dbReference type="ARBA" id="ARBA00022801"/>
    </source>
</evidence>
<dbReference type="GO" id="GO:0034417">
    <property type="term" value="F:bisphosphoglycerate 3-phosphatase activity"/>
    <property type="evidence" value="ECO:0007669"/>
    <property type="project" value="UniProtKB-EC"/>
</dbReference>
<gene>
    <name evidence="16" type="ORF">EHI_059910</name>
</gene>
<dbReference type="PIRSF" id="PIRSF000894">
    <property type="entry name" value="Acid_phosphatase"/>
    <property type="match status" value="1"/>
</dbReference>
<keyword evidence="8" id="KW-0378">Hydrolase</keyword>
<evidence type="ECO:0000256" key="15">
    <source>
        <dbReference type="ARBA" id="ARBA00043832"/>
    </source>
</evidence>
<comment type="similarity">
    <text evidence="2">Belongs to the histidine acid phosphatase family. MINPP1 subfamily.</text>
</comment>
<dbReference type="GO" id="GO:0005886">
    <property type="term" value="C:plasma membrane"/>
    <property type="evidence" value="ECO:0007669"/>
    <property type="project" value="UniProtKB-SubCell"/>
</dbReference>
<dbReference type="VEuPathDB" id="AmoebaDB:KM1_282680"/>
<dbReference type="Pfam" id="PF00328">
    <property type="entry name" value="His_Phos_2"/>
    <property type="match status" value="1"/>
</dbReference>
<keyword evidence="6" id="KW-1003">Cell membrane</keyword>
<dbReference type="FunCoup" id="C4M349">
    <property type="interactions" value="217"/>
</dbReference>
<evidence type="ECO:0000313" key="16">
    <source>
        <dbReference type="EMBL" id="EAL47515.2"/>
    </source>
</evidence>
<reference evidence="16" key="1">
    <citation type="journal article" date="2005" name="Nature">
        <title>The genome of the protist parasite Entamoeba histolytica.</title>
        <authorList>
            <person name="Loftus B."/>
            <person name="Anderson I."/>
            <person name="Davies R."/>
            <person name="Alsmark U.C."/>
            <person name="Samuelson J."/>
            <person name="Amedeo P."/>
            <person name="Roncaglia P."/>
            <person name="Berriman M."/>
            <person name="Hirt R.P."/>
            <person name="Mann B.J."/>
            <person name="Nozaki T."/>
            <person name="Suh B."/>
            <person name="Pop M."/>
            <person name="Duchene M."/>
            <person name="Ackers J."/>
            <person name="Tannich E."/>
            <person name="Leippe M."/>
            <person name="Hofer M."/>
            <person name="Bruchhaus I."/>
            <person name="Willhoeft U."/>
            <person name="Bhattacharya A."/>
            <person name="Chillingworth T."/>
            <person name="Churcher C."/>
            <person name="Hance Z."/>
            <person name="Harris B."/>
            <person name="Harris D."/>
            <person name="Jagels K."/>
            <person name="Moule S."/>
            <person name="Mungall K."/>
            <person name="Ormond D."/>
            <person name="Squares R."/>
            <person name="Whitehead S."/>
            <person name="Quail M.A."/>
            <person name="Rabbinowitsch E."/>
            <person name="Norbertczak H."/>
            <person name="Price C."/>
            <person name="Wang Z."/>
            <person name="Guillen N."/>
            <person name="Gilchrist C."/>
            <person name="Stroup S.E."/>
            <person name="Bhattacharya S."/>
            <person name="Lohia A."/>
            <person name="Foster P.G."/>
            <person name="Sicheritz-Ponten T."/>
            <person name="Weber C."/>
            <person name="Singh U."/>
            <person name="Mukherjee C."/>
            <person name="El-Sayed N.M."/>
            <person name="Petri W.A.Jr."/>
            <person name="Clark C.G."/>
            <person name="Embley T.M."/>
            <person name="Barrell B."/>
            <person name="Fraser C.M."/>
            <person name="Hall N."/>
        </authorList>
    </citation>
    <scope>NUCLEOTIDE SEQUENCE [LARGE SCALE GENOMIC DNA]</scope>
    <source>
        <strain evidence="16">HM-1:IMSS</strain>
    </source>
</reference>
<evidence type="ECO:0000256" key="13">
    <source>
        <dbReference type="ARBA" id="ARBA00043671"/>
    </source>
</evidence>
<evidence type="ECO:0000256" key="12">
    <source>
        <dbReference type="ARBA" id="ARBA00043668"/>
    </source>
</evidence>
<keyword evidence="7" id="KW-0732">Signal</keyword>
<dbReference type="InterPro" id="IPR000560">
    <property type="entry name" value="His_Pase_clade-2"/>
</dbReference>
<evidence type="ECO:0000256" key="14">
    <source>
        <dbReference type="ARBA" id="ARBA00043691"/>
    </source>
</evidence>
<dbReference type="InterPro" id="IPR016274">
    <property type="entry name" value="Histidine_acid_Pase_euk"/>
</dbReference>
<evidence type="ECO:0000256" key="2">
    <source>
        <dbReference type="ARBA" id="ARBA00008422"/>
    </source>
</evidence>
<dbReference type="VEuPathDB" id="AmoebaDB:EHI7A_182230"/>
<dbReference type="InterPro" id="IPR029033">
    <property type="entry name" value="His_PPase_superfam"/>
</dbReference>
<dbReference type="RefSeq" id="XP_652901.2">
    <property type="nucleotide sequence ID" value="XM_647809.2"/>
</dbReference>
<dbReference type="GO" id="GO:0052745">
    <property type="term" value="F:inositol phosphate phosphatase activity"/>
    <property type="evidence" value="ECO:0000318"/>
    <property type="project" value="GO_Central"/>
</dbReference>
<dbReference type="GO" id="GO:0003993">
    <property type="term" value="F:acid phosphatase activity"/>
    <property type="evidence" value="ECO:0000318"/>
    <property type="project" value="GO_Central"/>
</dbReference>
<dbReference type="OrthoDB" id="6509975at2759"/>
<evidence type="ECO:0000256" key="1">
    <source>
        <dbReference type="ARBA" id="ARBA00004236"/>
    </source>
</evidence>
<dbReference type="CDD" id="cd07061">
    <property type="entry name" value="HP_HAP_like"/>
    <property type="match status" value="1"/>
</dbReference>
<name>C4M349_ENTH1</name>
<evidence type="ECO:0000256" key="11">
    <source>
        <dbReference type="ARBA" id="ARBA00031642"/>
    </source>
</evidence>
<keyword evidence="10" id="KW-0325">Glycoprotein</keyword>
<sequence length="426" mass="49236">MLAVLLVNMALGCCGYNEDITHCLSTRTPYLLKDIRDPTLDHFTVVHAELVQRHGSRYPTSNDINAMNMMAETFAENSKITWKNPFPMEMEGELCDRGKQELFSLGKYYKGEFKKLFYGKSLLNINVTATFKKRTQDSAISWLEGFYDDEPEKKQMVIDNKINITVVPKDKDTQLYFHKNCRRYVEYEKSSSTHKQSNQYAQMKLNETANRFIKAIGMTDIDESTSKSLTQLAFTAGAHEYVVFNKSDGLLKYFNIRDAHIMEYIKDLETYYTKGNSSELNYKIAIPLLDSIINGLKLAVVNDKNIQLTKQENNILGNFRFAHAETVTPLMTLMGVNIDQFALTVKLNEAKKNQRKWNMSKVSPYSVHFMFVLLKSKKGQYYVRTYFNQEAIVLPPCGSEICLFEDFVKYYGKITKDFDYNTFCSN</sequence>
<comment type="catalytic activity">
    <reaction evidence="13">
        <text>1D-myo-inositol 1,2,4,5,6-pentakisphosphate + H2O = 1D-myo-inositol 1,2,5,6-tetrakisphosphate + phosphate</text>
        <dbReference type="Rhea" id="RHEA:77115"/>
        <dbReference type="ChEBI" id="CHEBI:15377"/>
        <dbReference type="ChEBI" id="CHEBI:43474"/>
        <dbReference type="ChEBI" id="CHEBI:57798"/>
        <dbReference type="ChEBI" id="CHEBI:195535"/>
        <dbReference type="EC" id="3.1.3.62"/>
    </reaction>
    <physiologicalReaction direction="left-to-right" evidence="13">
        <dbReference type="Rhea" id="RHEA:77116"/>
    </physiologicalReaction>
</comment>
<dbReference type="GeneID" id="3407212"/>
<dbReference type="AlphaFoldDB" id="C4M349"/>
<dbReference type="EC" id="3.1.3.80" evidence="3"/>
<dbReference type="Gene3D" id="3.40.50.1240">
    <property type="entry name" value="Phosphoglycerate mutase-like"/>
    <property type="match status" value="1"/>
</dbReference>
<keyword evidence="17" id="KW-1185">Reference proteome</keyword>
<evidence type="ECO:0000256" key="9">
    <source>
        <dbReference type="ARBA" id="ARBA00023136"/>
    </source>
</evidence>
<dbReference type="HOGENOM" id="CLU_029165_1_1_1"/>
<accession>C4M349</accession>
<evidence type="ECO:0000256" key="5">
    <source>
        <dbReference type="ARBA" id="ARBA00018097"/>
    </source>
</evidence>
<dbReference type="OMA" id="ANSPWFA"/>
<reference evidence="16" key="2">
    <citation type="submission" date="2007-03" db="EMBL/GenBank/DDBJ databases">
        <authorList>
            <person name="Lorenzi H."/>
            <person name="Amedeo P."/>
            <person name="Inman J."/>
            <person name="Schobel S."/>
            <person name="Caler E."/>
        </authorList>
    </citation>
    <scope>GENOME REANNOTATION</scope>
    <source>
        <strain evidence="16">HM-1:IMSS</strain>
    </source>
</reference>
<dbReference type="VEuPathDB" id="AmoebaDB:EHI8A_214240"/>
<dbReference type="InterPro" id="IPR033379">
    <property type="entry name" value="Acid_Pase_AS"/>
</dbReference>
<dbReference type="PROSITE" id="PS00616">
    <property type="entry name" value="HIS_ACID_PHOSPHAT_1"/>
    <property type="match status" value="1"/>
</dbReference>
<evidence type="ECO:0000256" key="3">
    <source>
        <dbReference type="ARBA" id="ARBA00012976"/>
    </source>
</evidence>
<dbReference type="KEGG" id="ehi:EHI_059910"/>
<evidence type="ECO:0000256" key="4">
    <source>
        <dbReference type="ARBA" id="ARBA00013040"/>
    </source>
</evidence>
<comment type="catalytic activity">
    <reaction evidence="14">
        <text>1D-myo-inositol hexakisphosphate + H2O = 1D-myo-inositol 1,2,4,5,6-pentakisphosphate + phosphate</text>
        <dbReference type="Rhea" id="RHEA:16989"/>
        <dbReference type="ChEBI" id="CHEBI:15377"/>
        <dbReference type="ChEBI" id="CHEBI:43474"/>
        <dbReference type="ChEBI" id="CHEBI:57798"/>
        <dbReference type="ChEBI" id="CHEBI:58130"/>
        <dbReference type="EC" id="3.1.3.62"/>
    </reaction>
    <physiologicalReaction direction="left-to-right" evidence="14">
        <dbReference type="Rhea" id="RHEA:16990"/>
    </physiologicalReaction>
</comment>
<dbReference type="Proteomes" id="UP000001926">
    <property type="component" value="Partially assembled WGS sequence"/>
</dbReference>
<evidence type="ECO:0000313" key="17">
    <source>
        <dbReference type="Proteomes" id="UP000001926"/>
    </source>
</evidence>
<keyword evidence="9" id="KW-0472">Membrane</keyword>
<dbReference type="STRING" id="5759.C4M349"/>
<comment type="catalytic activity">
    <reaction evidence="15">
        <text>(2R)-2,3-bisphosphoglycerate + H2O = (2R)-2-phosphoglycerate + phosphate</text>
        <dbReference type="Rhea" id="RHEA:27381"/>
        <dbReference type="ChEBI" id="CHEBI:15377"/>
        <dbReference type="ChEBI" id="CHEBI:43474"/>
        <dbReference type="ChEBI" id="CHEBI:58248"/>
        <dbReference type="ChEBI" id="CHEBI:58289"/>
        <dbReference type="EC" id="3.1.3.80"/>
    </reaction>
    <physiologicalReaction direction="left-to-right" evidence="15">
        <dbReference type="Rhea" id="RHEA:27382"/>
    </physiologicalReaction>
</comment>
<protein>
    <recommendedName>
        <fullName evidence="5">Multiple inositol polyphosphate phosphatase 1</fullName>
        <ecNumber evidence="4">3.1.3.62</ecNumber>
        <ecNumber evidence="3">3.1.3.80</ecNumber>
    </recommendedName>
    <alternativeName>
        <fullName evidence="11">2,3-bisphosphoglycerate 3-phosphatase</fullName>
    </alternativeName>
</protein>
<comment type="catalytic activity">
    <reaction evidence="12">
        <text>1D-myo-inositol 1,2,5,6-tetrakisphosphate + H2O = 1D-myo-inositol 1,2,6-trisphosphate + phosphate</text>
        <dbReference type="Rhea" id="RHEA:77119"/>
        <dbReference type="ChEBI" id="CHEBI:15377"/>
        <dbReference type="ChEBI" id="CHEBI:43474"/>
        <dbReference type="ChEBI" id="CHEBI:195535"/>
        <dbReference type="ChEBI" id="CHEBI:195537"/>
        <dbReference type="EC" id="3.1.3.62"/>
    </reaction>
    <physiologicalReaction direction="left-to-right" evidence="12">
        <dbReference type="Rhea" id="RHEA:77120"/>
    </physiologicalReaction>
</comment>
<dbReference type="SUPFAM" id="SSF53254">
    <property type="entry name" value="Phosphoglycerate mutase-like"/>
    <property type="match status" value="1"/>
</dbReference>
<dbReference type="VEuPathDB" id="AmoebaDB:EHI5A_241700"/>
<organism evidence="16 17">
    <name type="scientific">Entamoeba histolytica (strain ATCC 30459 / HM-1:IMSS / ABRM)</name>
    <dbReference type="NCBI Taxonomy" id="294381"/>
    <lineage>
        <taxon>Eukaryota</taxon>
        <taxon>Amoebozoa</taxon>
        <taxon>Evosea</taxon>
        <taxon>Archamoebae</taxon>
        <taxon>Mastigamoebida</taxon>
        <taxon>Entamoebidae</taxon>
        <taxon>Entamoeba</taxon>
    </lineage>
</organism>
<dbReference type="FunFam" id="3.40.50.1240:FF:000085">
    <property type="entry name" value="Multiple inositol polyphosphate phosphatase, putative"/>
    <property type="match status" value="1"/>
</dbReference>
<evidence type="ECO:0000256" key="10">
    <source>
        <dbReference type="ARBA" id="ARBA00023180"/>
    </source>
</evidence>
<dbReference type="PANTHER" id="PTHR20963:SF8">
    <property type="entry name" value="MULTIPLE INOSITOL POLYPHOSPHATE PHOSPHATASE 1"/>
    <property type="match status" value="1"/>
</dbReference>
<dbReference type="InParanoid" id="C4M349"/>
<dbReference type="VEuPathDB" id="AmoebaDB:EHI_059910"/>
<dbReference type="EC" id="3.1.3.62" evidence="4"/>
<dbReference type="PANTHER" id="PTHR20963">
    <property type="entry name" value="MULTIPLE INOSITOL POLYPHOSPHATE PHOSPHATASE-RELATED"/>
    <property type="match status" value="1"/>
</dbReference>
<evidence type="ECO:0000256" key="6">
    <source>
        <dbReference type="ARBA" id="ARBA00022475"/>
    </source>
</evidence>